<evidence type="ECO:0000313" key="9">
    <source>
        <dbReference type="EMBL" id="WCO68306.1"/>
    </source>
</evidence>
<dbReference type="Pfam" id="PF02687">
    <property type="entry name" value="FtsX"/>
    <property type="match status" value="2"/>
</dbReference>
<dbReference type="PANTHER" id="PTHR30572">
    <property type="entry name" value="MEMBRANE COMPONENT OF TRANSPORTER-RELATED"/>
    <property type="match status" value="1"/>
</dbReference>
<evidence type="ECO:0000256" key="6">
    <source>
        <dbReference type="ARBA" id="ARBA00038076"/>
    </source>
</evidence>
<feature type="transmembrane region" description="Helical" evidence="7">
    <location>
        <begin position="269"/>
        <end position="293"/>
    </location>
</feature>
<reference evidence="9" key="1">
    <citation type="submission" date="2023-01" db="EMBL/GenBank/DDBJ databases">
        <title>The diversity of Class Acidimicrobiia in South China Sea sediment environments and the proposal of Iamia marina sp. nov., a novel species of the genus Iamia.</title>
        <authorList>
            <person name="He Y."/>
            <person name="Tian X."/>
        </authorList>
    </citation>
    <scope>NUCLEOTIDE SEQUENCE</scope>
    <source>
        <strain evidence="9">DSM 19957</strain>
    </source>
</reference>
<keyword evidence="2" id="KW-1003">Cell membrane</keyword>
<protein>
    <submittedName>
        <fullName evidence="9">FtsX-like permease family protein</fullName>
    </submittedName>
</protein>
<proteinExistence type="inferred from homology"/>
<evidence type="ECO:0000256" key="1">
    <source>
        <dbReference type="ARBA" id="ARBA00004651"/>
    </source>
</evidence>
<name>A0AAE9YI69_9ACTN</name>
<feature type="domain" description="ABC3 transporter permease C-terminal" evidence="8">
    <location>
        <begin position="730"/>
        <end position="847"/>
    </location>
</feature>
<keyword evidence="5 7" id="KW-0472">Membrane</keyword>
<dbReference type="PANTHER" id="PTHR30572:SF4">
    <property type="entry name" value="ABC TRANSPORTER PERMEASE YTRF"/>
    <property type="match status" value="1"/>
</dbReference>
<sequence>MLRVALKNLAAHKLRTLFTAVAVALGVAFMAGTFVLTDTVSSSFDTIFTDAFEGLDAQVRGETAFESSAFDGGEARPDLDLAVVDDVRAIDGVDVAEPVVQSIGSVLDKEGEPLNSTGAPSFGANWTGVPAIDVFTVEDGRAPEGPTEAVVDQLTADAGDYAVGDTVGVQTINGLAELDLVGIVTYGDTGNLGGASFVLMDTPAAIDTFSLGGQIQSVAVIGDEGLTQTELVDRIEPQLPDGTEVITADEAAQEAQDQIGAFVGTIRTFLTVFALIALAAGSFLIYNTFAIIIGQRVKELALLRAMGAARGQVLRSVVLEAGAIGLIASVLGLVGGVALAVLLQSVLATTGLGEAGTAPVISPRTIVVSLVVGVVVSVLCSLVPALRASRVPPVAAMRDVATDDAERSVVRLVIGIAAALVGVLLLVTGAQATGNGAIVQTGLGTVVLFAGAVVLGPYLVPPMAGALGLPLRLFGVAGTLGRDNARRNPKRSAGTASALMLSVTLITFIAVFFLSFGSSINAAVDEDFRGDLEVVGGGFGFPSLGPSLVQDLAEKPEVAAVSGVQRGNVELEGTSRPVYGVRFDGLTEIFDLGEVEGDIDALGPGQIAVDRATAELGLWGIGTALDVTYPNGVTGTLEVGAIYESGSIIAQNSDGHYLVSDQVFQEQFPGVGQLLNRVDVTAAEGVDVEELRPIVQQAAEAFPAAEVRDVGEIKEENNRQLAFSLAIFLALLFLALVIGALGVAITVALSVFERTREIGLLRAVGGTRKQLGGSITGESIIITLLGTVLGLVIGVAGGVAIMSAQRDTLDTLRINVSPVFVVGVLIMAVVIGILASAIPAFRATRLDVLEAVTVE</sequence>
<dbReference type="EMBL" id="CP116942">
    <property type="protein sequence ID" value="WCO68306.1"/>
    <property type="molecule type" value="Genomic_DNA"/>
</dbReference>
<feature type="transmembrane region" description="Helical" evidence="7">
    <location>
        <begin position="816"/>
        <end position="838"/>
    </location>
</feature>
<dbReference type="GO" id="GO:0022857">
    <property type="term" value="F:transmembrane transporter activity"/>
    <property type="evidence" value="ECO:0007669"/>
    <property type="project" value="TreeGrafter"/>
</dbReference>
<evidence type="ECO:0000256" key="2">
    <source>
        <dbReference type="ARBA" id="ARBA00022475"/>
    </source>
</evidence>
<feature type="transmembrane region" description="Helical" evidence="7">
    <location>
        <begin position="496"/>
        <end position="516"/>
    </location>
</feature>
<keyword evidence="3 7" id="KW-0812">Transmembrane</keyword>
<evidence type="ECO:0000256" key="3">
    <source>
        <dbReference type="ARBA" id="ARBA00022692"/>
    </source>
</evidence>
<evidence type="ECO:0000256" key="5">
    <source>
        <dbReference type="ARBA" id="ARBA00023136"/>
    </source>
</evidence>
<comment type="similarity">
    <text evidence="6">Belongs to the ABC-4 integral membrane protein family.</text>
</comment>
<keyword evidence="4 7" id="KW-1133">Transmembrane helix</keyword>
<dbReference type="InterPro" id="IPR050250">
    <property type="entry name" value="Macrolide_Exporter_MacB"/>
</dbReference>
<feature type="transmembrane region" description="Helical" evidence="7">
    <location>
        <begin position="366"/>
        <end position="388"/>
    </location>
</feature>
<gene>
    <name evidence="9" type="ORF">PO878_06140</name>
</gene>
<dbReference type="InterPro" id="IPR003838">
    <property type="entry name" value="ABC3_permease_C"/>
</dbReference>
<feature type="transmembrane region" description="Helical" evidence="7">
    <location>
        <begin position="437"/>
        <end position="460"/>
    </location>
</feature>
<feature type="domain" description="ABC3 transporter permease C-terminal" evidence="8">
    <location>
        <begin position="272"/>
        <end position="393"/>
    </location>
</feature>
<evidence type="ECO:0000256" key="4">
    <source>
        <dbReference type="ARBA" id="ARBA00022989"/>
    </source>
</evidence>
<accession>A0AAE9YI69</accession>
<dbReference type="Proteomes" id="UP001216390">
    <property type="component" value="Chromosome"/>
</dbReference>
<dbReference type="AlphaFoldDB" id="A0AAE9YI69"/>
<feature type="transmembrane region" description="Helical" evidence="7">
    <location>
        <begin position="313"/>
        <end position="346"/>
    </location>
</feature>
<feature type="transmembrane region" description="Helical" evidence="7">
    <location>
        <begin position="409"/>
        <end position="431"/>
    </location>
</feature>
<dbReference type="KEGG" id="ima:PO878_06140"/>
<feature type="transmembrane region" description="Helical" evidence="7">
    <location>
        <begin position="721"/>
        <end position="752"/>
    </location>
</feature>
<organism evidence="9 10">
    <name type="scientific">Iamia majanohamensis</name>
    <dbReference type="NCBI Taxonomy" id="467976"/>
    <lineage>
        <taxon>Bacteria</taxon>
        <taxon>Bacillati</taxon>
        <taxon>Actinomycetota</taxon>
        <taxon>Acidimicrobiia</taxon>
        <taxon>Acidimicrobiales</taxon>
        <taxon>Iamiaceae</taxon>
        <taxon>Iamia</taxon>
    </lineage>
</organism>
<evidence type="ECO:0000259" key="8">
    <source>
        <dbReference type="Pfam" id="PF02687"/>
    </source>
</evidence>
<dbReference type="RefSeq" id="WP_272737823.1">
    <property type="nucleotide sequence ID" value="NZ_CP116942.1"/>
</dbReference>
<dbReference type="GO" id="GO:0005886">
    <property type="term" value="C:plasma membrane"/>
    <property type="evidence" value="ECO:0007669"/>
    <property type="project" value="UniProtKB-SubCell"/>
</dbReference>
<feature type="transmembrane region" description="Helical" evidence="7">
    <location>
        <begin position="780"/>
        <end position="804"/>
    </location>
</feature>
<comment type="subcellular location">
    <subcellularLocation>
        <location evidence="1">Cell membrane</location>
        <topology evidence="1">Multi-pass membrane protein</topology>
    </subcellularLocation>
</comment>
<evidence type="ECO:0000256" key="7">
    <source>
        <dbReference type="SAM" id="Phobius"/>
    </source>
</evidence>
<evidence type="ECO:0000313" key="10">
    <source>
        <dbReference type="Proteomes" id="UP001216390"/>
    </source>
</evidence>
<keyword evidence="10" id="KW-1185">Reference proteome</keyword>